<name>V8BRJ2_9FIRM</name>
<evidence type="ECO:0000313" key="2">
    <source>
        <dbReference type="Proteomes" id="UP000018683"/>
    </source>
</evidence>
<protein>
    <submittedName>
        <fullName evidence="1">Uncharacterized protein</fullName>
    </submittedName>
</protein>
<comment type="caution">
    <text evidence="1">The sequence shown here is derived from an EMBL/GenBank/DDBJ whole genome shotgun (WGS) entry which is preliminary data.</text>
</comment>
<proteinExistence type="predicted"/>
<dbReference type="STRING" id="1073376.HMPREF1202_02284"/>
<dbReference type="EMBL" id="AZJE01000031">
    <property type="protein sequence ID" value="ETD17392.1"/>
    <property type="molecule type" value="Genomic_DNA"/>
</dbReference>
<organism evidence="1 2">
    <name type="scientific">[Ruminococcus] lactaris CC59_002D</name>
    <dbReference type="NCBI Taxonomy" id="1073376"/>
    <lineage>
        <taxon>Bacteria</taxon>
        <taxon>Bacillati</taxon>
        <taxon>Bacillota</taxon>
        <taxon>Clostridia</taxon>
        <taxon>Lachnospirales</taxon>
        <taxon>Lachnospiraceae</taxon>
        <taxon>Mediterraneibacter</taxon>
    </lineage>
</organism>
<accession>V8BRJ2</accession>
<dbReference type="AlphaFoldDB" id="V8BRJ2"/>
<sequence length="34" mass="3750">MKKIWKRVCTGILALTTILTAVPITSVQAAETQY</sequence>
<dbReference type="Proteomes" id="UP000018683">
    <property type="component" value="Unassembled WGS sequence"/>
</dbReference>
<dbReference type="HOGENOM" id="CLU_3375735_0_0_9"/>
<gene>
    <name evidence="1" type="ORF">HMPREF1202_02284</name>
</gene>
<reference evidence="1 2" key="1">
    <citation type="submission" date="2013-10" db="EMBL/GenBank/DDBJ databases">
        <title>The Genome Sequence of Ruminococcus lactaris CC59_002D.</title>
        <authorList>
            <consortium name="The Broad Institute Genomics Platform"/>
            <person name="Earl A."/>
            <person name="Allen-Vercoe E."/>
            <person name="Daigneault M."/>
            <person name="Young S.K."/>
            <person name="Zeng Q."/>
            <person name="Gargeya S."/>
            <person name="Fitzgerald M."/>
            <person name="Abouelleil A."/>
            <person name="Alvarado L."/>
            <person name="Chapman S.B."/>
            <person name="Gainer-Dewar J."/>
            <person name="Goldberg J."/>
            <person name="Griggs A."/>
            <person name="Gujja S."/>
            <person name="Hansen M."/>
            <person name="Howarth C."/>
            <person name="Imamovic A."/>
            <person name="Ireland A."/>
            <person name="Larimer J."/>
            <person name="McCowan C."/>
            <person name="Murphy C."/>
            <person name="Pearson M."/>
            <person name="Poon T.W."/>
            <person name="Priest M."/>
            <person name="Roberts A."/>
            <person name="Saif S."/>
            <person name="Shea T."/>
            <person name="Sykes S."/>
            <person name="Wortman J."/>
            <person name="Nusbaum C."/>
            <person name="Birren B."/>
        </authorList>
    </citation>
    <scope>NUCLEOTIDE SEQUENCE [LARGE SCALE GENOMIC DNA]</scope>
    <source>
        <strain evidence="1 2">CC59_002D</strain>
    </source>
</reference>
<evidence type="ECO:0000313" key="1">
    <source>
        <dbReference type="EMBL" id="ETD17392.1"/>
    </source>
</evidence>